<dbReference type="KEGG" id="vg:55605520"/>
<dbReference type="EMBL" id="MF974396">
    <property type="protein sequence ID" value="ATN94938.1"/>
    <property type="molecule type" value="Genomic_DNA"/>
</dbReference>
<evidence type="ECO:0000313" key="2">
    <source>
        <dbReference type="Proteomes" id="UP000259602"/>
    </source>
</evidence>
<reference evidence="1 2" key="1">
    <citation type="journal article" date="2018" name="Sci. Rep.">
        <title>Characterization of LE3 and LE4, the only lytic phages known to infect the spirochete Leptospira.</title>
        <authorList>
            <person name="Schiettekatte O."/>
            <person name="Vincent A.T."/>
            <person name="Malosse C."/>
            <person name="Lechat P."/>
            <person name="Chamot-Rooke J."/>
            <person name="Veyrier F.J."/>
            <person name="Picardeau M."/>
            <person name="Bourhy P."/>
        </authorList>
    </citation>
    <scope>NUCLEOTIDE SEQUENCE [LARGE SCALE GENOMIC DNA]</scope>
</reference>
<evidence type="ECO:0000313" key="1">
    <source>
        <dbReference type="EMBL" id="ATN94938.1"/>
    </source>
</evidence>
<dbReference type="RefSeq" id="YP_009835448.1">
    <property type="nucleotide sequence ID" value="NC_048678.1"/>
</dbReference>
<proteinExistence type="predicted"/>
<name>A0A343LE28_9CAUD</name>
<dbReference type="GeneID" id="55605520"/>
<accession>A0A343LE28</accession>
<protein>
    <submittedName>
        <fullName evidence="1">Uncharacterized protein</fullName>
    </submittedName>
</protein>
<dbReference type="Proteomes" id="UP000259602">
    <property type="component" value="Segment"/>
</dbReference>
<organism evidence="1 2">
    <name type="scientific">Leptospira phage LE3</name>
    <dbReference type="NCBI Taxonomy" id="2041382"/>
    <lineage>
        <taxon>Viruses</taxon>
        <taxon>Duplodnaviria</taxon>
        <taxon>Heunggongvirae</taxon>
        <taxon>Uroviricota</taxon>
        <taxon>Caudoviricetes</taxon>
        <taxon>Nylescharonvirus</taxon>
        <taxon>Nylescharonvirus LE3</taxon>
    </lineage>
</organism>
<keyword evidence="2" id="KW-1185">Reference proteome</keyword>
<sequence length="69" mass="7950">MKEAILIDLTDYDAIIKMNKAFPIHFATHRCFVCGSLWPVNSKANLEERCQTCFMIQRKDAIQVAKYGI</sequence>